<keyword evidence="3" id="KW-0472">Membrane</keyword>
<dbReference type="InterPro" id="IPR050490">
    <property type="entry name" value="Bact_solute-bd_prot1"/>
</dbReference>
<evidence type="ECO:0000256" key="1">
    <source>
        <dbReference type="ARBA" id="ARBA00022475"/>
    </source>
</evidence>
<dbReference type="PROSITE" id="PS51257">
    <property type="entry name" value="PROKAR_LIPOPROTEIN"/>
    <property type="match status" value="1"/>
</dbReference>
<evidence type="ECO:0000256" key="4">
    <source>
        <dbReference type="ARBA" id="ARBA00023139"/>
    </source>
</evidence>
<dbReference type="InterPro" id="IPR006059">
    <property type="entry name" value="SBP"/>
</dbReference>
<dbReference type="PANTHER" id="PTHR43649:SF33">
    <property type="entry name" value="POLYGALACTURONAN_RHAMNOGALACTURONAN-BINDING PROTEIN YTCQ"/>
    <property type="match status" value="1"/>
</dbReference>
<accession>A0A1B2DMP2</accession>
<keyword evidence="4" id="KW-0564">Palmitate</keyword>
<keyword evidence="5" id="KW-0449">Lipoprotein</keyword>
<dbReference type="EMBL" id="CP016808">
    <property type="protein sequence ID" value="ANY68990.1"/>
    <property type="molecule type" value="Genomic_DNA"/>
</dbReference>
<dbReference type="CDD" id="cd13580">
    <property type="entry name" value="PBP2_AlgQ_like_1"/>
    <property type="match status" value="1"/>
</dbReference>
<dbReference type="Gene3D" id="3.40.190.10">
    <property type="entry name" value="Periplasmic binding protein-like II"/>
    <property type="match status" value="2"/>
</dbReference>
<dbReference type="SUPFAM" id="SSF53850">
    <property type="entry name" value="Periplasmic binding protein-like II"/>
    <property type="match status" value="1"/>
</dbReference>
<gene>
    <name evidence="6" type="ORF">BBD42_22765</name>
</gene>
<evidence type="ECO:0000256" key="5">
    <source>
        <dbReference type="ARBA" id="ARBA00023288"/>
    </source>
</evidence>
<name>A0A1B2DMP2_9BACL</name>
<dbReference type="AlphaFoldDB" id="A0A1B2DMP2"/>
<evidence type="ECO:0000256" key="2">
    <source>
        <dbReference type="ARBA" id="ARBA00022729"/>
    </source>
</evidence>
<evidence type="ECO:0000313" key="6">
    <source>
        <dbReference type="EMBL" id="ANY68990.1"/>
    </source>
</evidence>
<keyword evidence="1" id="KW-1003">Cell membrane</keyword>
<protein>
    <submittedName>
        <fullName evidence="6">ABC transporter substrate-binding protein</fullName>
    </submittedName>
</protein>
<evidence type="ECO:0000256" key="3">
    <source>
        <dbReference type="ARBA" id="ARBA00023136"/>
    </source>
</evidence>
<keyword evidence="2" id="KW-0732">Signal</keyword>
<organism evidence="6">
    <name type="scientific">Paenibacillus sp. BIHB 4019</name>
    <dbReference type="NCBI Taxonomy" id="1870819"/>
    <lineage>
        <taxon>Bacteria</taxon>
        <taxon>Bacillati</taxon>
        <taxon>Bacillota</taxon>
        <taxon>Bacilli</taxon>
        <taxon>Bacillales</taxon>
        <taxon>Paenibacillaceae</taxon>
        <taxon>Paenibacillus</taxon>
    </lineage>
</organism>
<dbReference type="RefSeq" id="WP_099520041.1">
    <property type="nucleotide sequence ID" value="NZ_CP016808.1"/>
</dbReference>
<dbReference type="Pfam" id="PF01547">
    <property type="entry name" value="SBP_bac_1"/>
    <property type="match status" value="1"/>
</dbReference>
<dbReference type="PANTHER" id="PTHR43649">
    <property type="entry name" value="ARABINOSE-BINDING PROTEIN-RELATED"/>
    <property type="match status" value="1"/>
</dbReference>
<proteinExistence type="predicted"/>
<sequence length="518" mass="57206">MTSKPIQPLASSSKRWVNLICSGVLTLGLAAGCAGTGEKAGSSGENSGENAGAGKPYKLSIALRQVGDIPAKGNEVEQAIEKYTNTELAIQWIPQAAFDDKINVMIASNELPQILKVNYVPNVMNAARNGLFWELGPYLKDYPNLAAQDQRYYDNIKIDGKLFGIPNYRDIGRAAVVYRKDWFDKAGLTLPATMDDWYNVMKAFSESDPDGNGKQDSYGTMLFKNYNAGTQPVITRLAVSIGGVNRWGEDNGKFTPEFKTQPYMDVLKLFRRLYADKLINQDFAVYDVTELDKAMYDGRVGMRLNVSAQNVQSYSVAMKDTIPAAEWDIAPFAGPDGPRIAGEPGNFGFLAIPKSAVKDEAELKRVLAFLDKLMDEPMSTLQMRGIEGKHYEVVDGTKTKFTDFALFQREVKPYRDGLLNIEGYNVPEIDDTPIALKGTKMARDNVQYAVPNPALTLNSPTYNERGVELDLIIRDAETKYIMGQIDDAGFQAEVDKWAKAGGDAVVKEYESSFVELGG</sequence>
<reference evidence="6" key="1">
    <citation type="submission" date="2016-08" db="EMBL/GenBank/DDBJ databases">
        <title>Complete Genome Seqeunce of Paenibacillus sp. BIHB 4019 from tea rhizoplane.</title>
        <authorList>
            <person name="Thakur R."/>
            <person name="Swarnkar M.K."/>
            <person name="Gulati A."/>
        </authorList>
    </citation>
    <scope>NUCLEOTIDE SEQUENCE [LARGE SCALE GENOMIC DNA]</scope>
    <source>
        <strain evidence="6">BIHB4019</strain>
    </source>
</reference>